<evidence type="ECO:0000256" key="1">
    <source>
        <dbReference type="ARBA" id="ARBA00005046"/>
    </source>
</evidence>
<feature type="domain" description="MoaB/Mog" evidence="3">
    <location>
        <begin position="6"/>
        <end position="150"/>
    </location>
</feature>
<dbReference type="SMART" id="SM00852">
    <property type="entry name" value="MoCF_biosynth"/>
    <property type="match status" value="1"/>
</dbReference>
<dbReference type="Gene3D" id="3.40.980.10">
    <property type="entry name" value="MoaB/Mog-like domain"/>
    <property type="match status" value="1"/>
</dbReference>
<proteinExistence type="predicted"/>
<evidence type="ECO:0000259" key="3">
    <source>
        <dbReference type="SMART" id="SM00852"/>
    </source>
</evidence>
<comment type="pathway">
    <text evidence="1">Cofactor biosynthesis; molybdopterin biosynthesis.</text>
</comment>
<keyword evidence="4" id="KW-0808">Transferase</keyword>
<name>A0A4Y9FDG4_9DEIN</name>
<keyword evidence="4" id="KW-0548">Nucleotidyltransferase</keyword>
<dbReference type="AlphaFoldDB" id="A0A4Y9FDG4"/>
<dbReference type="InterPro" id="IPR051920">
    <property type="entry name" value="MPT_Adenylyltrnsfr/MoaC-Rel"/>
</dbReference>
<accession>A0A4Y9FDG4</accession>
<keyword evidence="2" id="KW-0501">Molybdenum cofactor biosynthesis</keyword>
<dbReference type="NCBIfam" id="NF006932">
    <property type="entry name" value="PRK09417.1"/>
    <property type="match status" value="1"/>
</dbReference>
<evidence type="ECO:0000313" key="4">
    <source>
        <dbReference type="EMBL" id="TFU26559.1"/>
    </source>
</evidence>
<organism evidence="4 5">
    <name type="scientific">Thermus tengchongensis</name>
    <dbReference type="NCBI Taxonomy" id="1214928"/>
    <lineage>
        <taxon>Bacteria</taxon>
        <taxon>Thermotogati</taxon>
        <taxon>Deinococcota</taxon>
        <taxon>Deinococci</taxon>
        <taxon>Thermales</taxon>
        <taxon>Thermaceae</taxon>
        <taxon>Thermus</taxon>
    </lineage>
</organism>
<evidence type="ECO:0000313" key="5">
    <source>
        <dbReference type="Proteomes" id="UP000297668"/>
    </source>
</evidence>
<dbReference type="GO" id="GO:0061598">
    <property type="term" value="F:molybdopterin adenylyltransferase activity"/>
    <property type="evidence" value="ECO:0007669"/>
    <property type="project" value="UniProtKB-EC"/>
</dbReference>
<reference evidence="4 5" key="1">
    <citation type="submission" date="2019-03" db="EMBL/GenBank/DDBJ databases">
        <title>Thermus tengchongensis species for the arsenic transformation mechanism.</title>
        <authorList>
            <person name="Yuan G.C."/>
        </authorList>
    </citation>
    <scope>NUCLEOTIDE SEQUENCE [LARGE SCALE GENOMIC DNA]</scope>
    <source>
        <strain evidence="4 5">15W</strain>
    </source>
</reference>
<dbReference type="InterPro" id="IPR001453">
    <property type="entry name" value="MoaB/Mog_dom"/>
</dbReference>
<dbReference type="GO" id="GO:0006777">
    <property type="term" value="P:Mo-molybdopterin cofactor biosynthetic process"/>
    <property type="evidence" value="ECO:0007669"/>
    <property type="project" value="UniProtKB-KW"/>
</dbReference>
<dbReference type="PANTHER" id="PTHR43764">
    <property type="entry name" value="MOLYBDENUM COFACTOR BIOSYNTHESIS"/>
    <property type="match status" value="1"/>
</dbReference>
<dbReference type="CDD" id="cd00886">
    <property type="entry name" value="MogA_MoaB"/>
    <property type="match status" value="1"/>
</dbReference>
<evidence type="ECO:0000256" key="2">
    <source>
        <dbReference type="ARBA" id="ARBA00023150"/>
    </source>
</evidence>
<dbReference type="EMBL" id="SJZF01000008">
    <property type="protein sequence ID" value="TFU26559.1"/>
    <property type="molecule type" value="Genomic_DNA"/>
</dbReference>
<dbReference type="RefSeq" id="WP_135260120.1">
    <property type="nucleotide sequence ID" value="NZ_SJZF01000008.1"/>
</dbReference>
<dbReference type="SUPFAM" id="SSF53218">
    <property type="entry name" value="Molybdenum cofactor biosynthesis proteins"/>
    <property type="match status" value="1"/>
</dbReference>
<dbReference type="NCBIfam" id="TIGR00177">
    <property type="entry name" value="molyb_syn"/>
    <property type="match status" value="1"/>
</dbReference>
<dbReference type="InterPro" id="IPR036425">
    <property type="entry name" value="MoaB/Mog-like_dom_sf"/>
</dbReference>
<dbReference type="PANTHER" id="PTHR43764:SF1">
    <property type="entry name" value="MOLYBDOPTERIN MOLYBDOTRANSFERASE"/>
    <property type="match status" value="1"/>
</dbReference>
<dbReference type="Proteomes" id="UP000297668">
    <property type="component" value="Unassembled WGS sequence"/>
</dbReference>
<sequence length="156" mass="16645">MRTKVGVVTVSDRASQGVYPDRSGPEAMAFVGERWPEAEILYRLVPDEEEAIQEAVLALLGEGCRLLLLAGGTGPAPRDRTPEAVLPLLDKVFPGFGEAMRLASFRETPTAILSRALAGSRGEALVLLLPGNPRAVRTCLEAVWEAVPTALRLLGG</sequence>
<comment type="caution">
    <text evidence="4">The sequence shown here is derived from an EMBL/GenBank/DDBJ whole genome shotgun (WGS) entry which is preliminary data.</text>
</comment>
<gene>
    <name evidence="4" type="ORF">E0687_06010</name>
</gene>
<dbReference type="Pfam" id="PF00994">
    <property type="entry name" value="MoCF_biosynth"/>
    <property type="match status" value="1"/>
</dbReference>
<protein>
    <submittedName>
        <fullName evidence="4">Molybdopterin adenylyltransferase</fullName>
        <ecNumber evidence="4">2.7.7.75</ecNumber>
    </submittedName>
</protein>
<dbReference type="EC" id="2.7.7.75" evidence="4"/>